<protein>
    <submittedName>
        <fullName evidence="1">Uncharacterized protein</fullName>
    </submittedName>
</protein>
<dbReference type="Proteomes" id="UP001279734">
    <property type="component" value="Unassembled WGS sequence"/>
</dbReference>
<accession>A0AAD3SSA2</accession>
<sequence length="97" mass="10319">MGLVVGFFEESKVAGGKFVCLLKAGAHFAGCGISWPVLLVWHPDACIAGLGVWRVAVGFCFYVLLVSVQEQSAVVPCRASVRILCVTPNACCILFCL</sequence>
<gene>
    <name evidence="1" type="ORF">Nepgr_017383</name>
</gene>
<dbReference type="EMBL" id="BSYO01000015">
    <property type="protein sequence ID" value="GMH15542.1"/>
    <property type="molecule type" value="Genomic_DNA"/>
</dbReference>
<evidence type="ECO:0000313" key="2">
    <source>
        <dbReference type="Proteomes" id="UP001279734"/>
    </source>
</evidence>
<organism evidence="1 2">
    <name type="scientific">Nepenthes gracilis</name>
    <name type="common">Slender pitcher plant</name>
    <dbReference type="NCBI Taxonomy" id="150966"/>
    <lineage>
        <taxon>Eukaryota</taxon>
        <taxon>Viridiplantae</taxon>
        <taxon>Streptophyta</taxon>
        <taxon>Embryophyta</taxon>
        <taxon>Tracheophyta</taxon>
        <taxon>Spermatophyta</taxon>
        <taxon>Magnoliopsida</taxon>
        <taxon>eudicotyledons</taxon>
        <taxon>Gunneridae</taxon>
        <taxon>Pentapetalae</taxon>
        <taxon>Caryophyllales</taxon>
        <taxon>Nepenthaceae</taxon>
        <taxon>Nepenthes</taxon>
    </lineage>
</organism>
<comment type="caution">
    <text evidence="1">The sequence shown here is derived from an EMBL/GenBank/DDBJ whole genome shotgun (WGS) entry which is preliminary data.</text>
</comment>
<evidence type="ECO:0000313" key="1">
    <source>
        <dbReference type="EMBL" id="GMH15542.1"/>
    </source>
</evidence>
<name>A0AAD3SSA2_NEPGR</name>
<reference evidence="1" key="1">
    <citation type="submission" date="2023-05" db="EMBL/GenBank/DDBJ databases">
        <title>Nepenthes gracilis genome sequencing.</title>
        <authorList>
            <person name="Fukushima K."/>
        </authorList>
    </citation>
    <scope>NUCLEOTIDE SEQUENCE</scope>
    <source>
        <strain evidence="1">SING2019-196</strain>
    </source>
</reference>
<keyword evidence="2" id="KW-1185">Reference proteome</keyword>
<proteinExistence type="predicted"/>
<dbReference type="AlphaFoldDB" id="A0AAD3SSA2"/>